<dbReference type="OrthoDB" id="9098193at2"/>
<gene>
    <name evidence="2" type="ORF">BG60_01140</name>
</gene>
<dbReference type="PROSITE" id="PS51257">
    <property type="entry name" value="PROKAR_LIPOPROTEIN"/>
    <property type="match status" value="1"/>
</dbReference>
<dbReference type="AlphaFoldDB" id="A0A656QTA3"/>
<evidence type="ECO:0000313" key="3">
    <source>
        <dbReference type="Proteomes" id="UP000027451"/>
    </source>
</evidence>
<evidence type="ECO:0008006" key="4">
    <source>
        <dbReference type="Google" id="ProtNLM"/>
    </source>
</evidence>
<sequence length="330" mass="34556">MANEKSLTLASIHSTAKALTAGLLLALAACGGGSGSGLSAVENNGNGATGGTSSNSADTASTSSDAPTSSSTAASFFNSIFLKDSGSGFYQFDANYPGSGGYTPVASGRTRFYVDSDSDDNFIAETTTIAGAYTQDYETQLYITAEGAFTSRSSPYIHFGSNSKIFQKLSQGYELGMRGMSTALERITIKLDDVSGLPISDAIRKDEGPAINGLPFLLAADKSPMPKGSIIYQLPYTVVTTHLWANLTKGKDPFASLEEIQARTGGAIQSLGGYRYLQPAPNSMIHIEYDGALYHGELVKAGDIHDVVPAAYNSIAADFIAQREAVALAK</sequence>
<organism evidence="2 3">
    <name type="scientific">Caballeronia zhejiangensis</name>
    <dbReference type="NCBI Taxonomy" id="871203"/>
    <lineage>
        <taxon>Bacteria</taxon>
        <taxon>Pseudomonadati</taxon>
        <taxon>Pseudomonadota</taxon>
        <taxon>Betaproteobacteria</taxon>
        <taxon>Burkholderiales</taxon>
        <taxon>Burkholderiaceae</taxon>
        <taxon>Caballeronia</taxon>
    </lineage>
</organism>
<name>A0A656QTA3_9BURK</name>
<dbReference type="RefSeq" id="WP_008346259.1">
    <property type="nucleotide sequence ID" value="NZ_CP084286.1"/>
</dbReference>
<dbReference type="EMBL" id="JFHD01000001">
    <property type="protein sequence ID" value="KDR33793.1"/>
    <property type="molecule type" value="Genomic_DNA"/>
</dbReference>
<comment type="caution">
    <text evidence="2">The sequence shown here is derived from an EMBL/GenBank/DDBJ whole genome shotgun (WGS) entry which is preliminary data.</text>
</comment>
<evidence type="ECO:0000313" key="2">
    <source>
        <dbReference type="EMBL" id="KDR33793.1"/>
    </source>
</evidence>
<evidence type="ECO:0000256" key="1">
    <source>
        <dbReference type="SAM" id="MobiDB-lite"/>
    </source>
</evidence>
<reference evidence="2 3" key="1">
    <citation type="submission" date="2014-03" db="EMBL/GenBank/DDBJ databases">
        <title>Draft Genome Sequences of Four Burkholderia Strains.</title>
        <authorList>
            <person name="Liu X.Y."/>
            <person name="Li C.X."/>
            <person name="Xu J.H."/>
        </authorList>
    </citation>
    <scope>NUCLEOTIDE SEQUENCE [LARGE SCALE GENOMIC DNA]</scope>
    <source>
        <strain evidence="2 3">OP-1</strain>
    </source>
</reference>
<protein>
    <recommendedName>
        <fullName evidence="4">Lipoprotein</fullName>
    </recommendedName>
</protein>
<proteinExistence type="predicted"/>
<dbReference type="Proteomes" id="UP000027451">
    <property type="component" value="Unassembled WGS sequence"/>
</dbReference>
<accession>A0A656QTA3</accession>
<feature type="region of interest" description="Disordered" evidence="1">
    <location>
        <begin position="48"/>
        <end position="71"/>
    </location>
</feature>
<keyword evidence="3" id="KW-1185">Reference proteome</keyword>